<feature type="region of interest" description="Disordered" evidence="1">
    <location>
        <begin position="1"/>
        <end position="27"/>
    </location>
</feature>
<dbReference type="Proteomes" id="UP000610746">
    <property type="component" value="Unassembled WGS sequence"/>
</dbReference>
<keyword evidence="4" id="KW-1185">Reference proteome</keyword>
<protein>
    <submittedName>
        <fullName evidence="3">Uncharacterized protein involved in type VI secretion and phage assembly</fullName>
    </submittedName>
</protein>
<dbReference type="SUPFAM" id="SSF69349">
    <property type="entry name" value="Phage fibre proteins"/>
    <property type="match status" value="1"/>
</dbReference>
<dbReference type="Pfam" id="PF05954">
    <property type="entry name" value="Phage_GPD"/>
    <property type="match status" value="1"/>
</dbReference>
<proteinExistence type="predicted"/>
<evidence type="ECO:0000256" key="1">
    <source>
        <dbReference type="SAM" id="MobiDB-lite"/>
    </source>
</evidence>
<reference evidence="3" key="1">
    <citation type="submission" date="2020-05" db="EMBL/GenBank/DDBJ databases">
        <title>Genomic Encyclopedia of Type Strains, Phase IV (KMG-V): Genome sequencing to study the core and pangenomes of soil and plant-associated prokaryotes.</title>
        <authorList>
            <person name="Whitman W."/>
        </authorList>
    </citation>
    <scope>NUCLEOTIDE SEQUENCE</scope>
    <source>
        <strain evidence="3">16F</strain>
    </source>
</reference>
<dbReference type="SUPFAM" id="SSF69279">
    <property type="entry name" value="Phage tail proteins"/>
    <property type="match status" value="1"/>
</dbReference>
<accession>A0A8J8GDU8</accession>
<sequence>MINKTEPDMFTDNNKPPTSPELNTPDLERMGTDSLSSFVAKKSKIKGADKIVTAGTAINGIAGKIKQAPITVDKDLWTDQPTSKIYNAKTIAENQILGINRVVKLKVIIEGKVIKHFKYFKLNQSASSHHTFDLTLAAEEVGDDENHDLQAAQEFLGKRLTAVFLYKDVIDGPERTFVGVITEVGYEQDSGSLGNIIVSGFDPTILLDSAPHTQSFGGEQAISLNSIADSVVKEGLGSSNYDFRVESAYTTNIGFSAQYNETHYNYLARIAEAYGEQFFYDGEVLHFGKLPPQETPVELEYGSNVSDIKVKMRAIHVNPTYYGYNSGSDEKLTTGESEIKHRSDIASRAYDISKNTFKTPSLRVAPIRSQTYKDVDFSQKGTAGSNSTQVFITTGNTSLPFLYPGCAADIKMRKKDSNKTSYFTKLMIIECTHEVDARGYYSGTFQAIAADTGFLPRPKFEQPHAESQFAKVIDNADPKNQGRVQVRFDWQLHDTTEWIRVMTPDAGGSDKVSKNRGFMSIPEIGDQVMVDFIHDNPDRPFVMGSMFHGKVGGGGGAGNNVKSLSSKSGHIICLNDGAGIEIKDKNGNHVTLSGTGDVTTEVSNNNTEKIGVNRTINVGTNNTINIGSKDGGGSNAVLKMDNGGNVSITCDTEIKFETGSSSITLYSDGCIDIKGKNISINGTESVCNTSAGEVHIKGSGKAEALFKGNTTITGGQVDIN</sequence>
<dbReference type="Gene3D" id="2.30.110.50">
    <property type="match status" value="1"/>
</dbReference>
<name>A0A8J8GDU8_9FLAO</name>
<gene>
    <name evidence="3" type="ORF">HNQ03_003220</name>
</gene>
<dbReference type="Gene3D" id="2.40.50.230">
    <property type="entry name" value="Gp5 N-terminal domain"/>
    <property type="match status" value="1"/>
</dbReference>
<dbReference type="Pfam" id="PF04717">
    <property type="entry name" value="Phage_base_V"/>
    <property type="match status" value="1"/>
</dbReference>
<evidence type="ECO:0000259" key="2">
    <source>
        <dbReference type="Pfam" id="PF04717"/>
    </source>
</evidence>
<evidence type="ECO:0000313" key="3">
    <source>
        <dbReference type="EMBL" id="NRS94120.1"/>
    </source>
</evidence>
<dbReference type="Gene3D" id="3.55.50.10">
    <property type="entry name" value="Baseplate protein-like domains"/>
    <property type="match status" value="1"/>
</dbReference>
<dbReference type="AlphaFoldDB" id="A0A8J8GDU8"/>
<dbReference type="SUPFAM" id="SSF69255">
    <property type="entry name" value="gp5 N-terminal domain-like"/>
    <property type="match status" value="1"/>
</dbReference>
<feature type="compositionally biased region" description="Polar residues" evidence="1">
    <location>
        <begin position="11"/>
        <end position="22"/>
    </location>
</feature>
<dbReference type="RefSeq" id="WP_226927535.1">
    <property type="nucleotide sequence ID" value="NZ_JABSNO010000047.1"/>
</dbReference>
<organism evidence="3 4">
    <name type="scientific">Frigoriflavimonas asaccharolytica</name>
    <dbReference type="NCBI Taxonomy" id="2735899"/>
    <lineage>
        <taxon>Bacteria</taxon>
        <taxon>Pseudomonadati</taxon>
        <taxon>Bacteroidota</taxon>
        <taxon>Flavobacteriia</taxon>
        <taxon>Flavobacteriales</taxon>
        <taxon>Weeksellaceae</taxon>
        <taxon>Frigoriflavimonas</taxon>
    </lineage>
</organism>
<evidence type="ECO:0000313" key="4">
    <source>
        <dbReference type="Proteomes" id="UP000610746"/>
    </source>
</evidence>
<dbReference type="InterPro" id="IPR006531">
    <property type="entry name" value="Gp5/Vgr_OB"/>
</dbReference>
<feature type="domain" description="Gp5/Type VI secretion system Vgr protein OB-fold" evidence="2">
    <location>
        <begin position="470"/>
        <end position="547"/>
    </location>
</feature>
<dbReference type="InterPro" id="IPR037026">
    <property type="entry name" value="Vgr_OB-fold_dom_sf"/>
</dbReference>
<dbReference type="EMBL" id="JABSNO010000047">
    <property type="protein sequence ID" value="NRS94120.1"/>
    <property type="molecule type" value="Genomic_DNA"/>
</dbReference>
<comment type="caution">
    <text evidence="3">The sequence shown here is derived from an EMBL/GenBank/DDBJ whole genome shotgun (WGS) entry which is preliminary data.</text>
</comment>